<dbReference type="Proteomes" id="UP000671119">
    <property type="component" value="Unassembled WGS sequence"/>
</dbReference>
<evidence type="ECO:0000313" key="6">
    <source>
        <dbReference type="EMBL" id="CLV49854.1"/>
    </source>
</evidence>
<dbReference type="Proteomes" id="UP000046680">
    <property type="component" value="Unassembled WGS sequence"/>
</dbReference>
<evidence type="ECO:0000313" key="18">
    <source>
        <dbReference type="Proteomes" id="UP000048600"/>
    </source>
</evidence>
<evidence type="ECO:0000313" key="23">
    <source>
        <dbReference type="Proteomes" id="UP000189452"/>
    </source>
</evidence>
<reference evidence="10 26" key="8">
    <citation type="submission" date="2021-03" db="EMBL/GenBank/DDBJ databases">
        <title>Whole Genome Sequencing of Mycobacterium tuberculosis clinical isolates from Arunachal Pradesh, India.</title>
        <authorList>
            <person name="Singh S."/>
            <person name="Mudliar S.R."/>
            <person name="Kulsum U."/>
            <person name="Rufai S.B."/>
            <person name="Singh P.K."/>
            <person name="Umpo M."/>
            <person name="Nyori M."/>
        </authorList>
    </citation>
    <scope>NUCLEOTIDE SEQUENCE [LARGE SCALE GENOMIC DNA]</scope>
    <source>
        <strain evidence="10 26">OMICS/BPL/0142/20/SP</strain>
    </source>
</reference>
<dbReference type="EMBL" id="CGCX01000789">
    <property type="protein sequence ID" value="CFR83523.1"/>
    <property type="molecule type" value="Genomic_DNA"/>
</dbReference>
<dbReference type="EMBL" id="QTBD01000040">
    <property type="protein sequence ID" value="REQ56183.1"/>
    <property type="molecule type" value="Genomic_DNA"/>
</dbReference>
<evidence type="ECO:0000313" key="15">
    <source>
        <dbReference type="Proteomes" id="UP000044938"/>
    </source>
</evidence>
<dbReference type="EMBL" id="CSAJ01000165">
    <property type="protein sequence ID" value="COW07141.1"/>
    <property type="molecule type" value="Genomic_DNA"/>
</dbReference>
<dbReference type="EMBL" id="LR027516">
    <property type="protein sequence ID" value="VCU48455.1"/>
    <property type="molecule type" value="Genomic_DNA"/>
</dbReference>
<dbReference type="Proteomes" id="UP000256381">
    <property type="component" value="Unassembled WGS sequence"/>
</dbReference>
<reference evidence="13 25" key="7">
    <citation type="submission" date="2018-08" db="EMBL/GenBank/DDBJ databases">
        <authorList>
            <person name="Fokvardsen B D."/>
            <person name="Norman A."/>
        </authorList>
    </citation>
    <scope>NUCLEOTIDE SEQUENCE [LARGE SCALE GENOMIC DNA]</scope>
    <source>
        <strain evidence="13 25">DKC2</strain>
    </source>
</reference>
<evidence type="ECO:0000313" key="16">
    <source>
        <dbReference type="Proteomes" id="UP000046680"/>
    </source>
</evidence>
<reference evidence="6 21" key="1">
    <citation type="submission" date="2015-03" db="EMBL/GenBank/DDBJ databases">
        <authorList>
            <consortium name="Pathogen Informatics"/>
            <person name="Murphy D."/>
        </authorList>
    </citation>
    <scope>NUCLEOTIDE SEQUENCE [LARGE SCALE GENOMIC DNA]</scope>
    <source>
        <strain evidence="6 21">0268S</strain>
    </source>
</reference>
<evidence type="ECO:0000313" key="1">
    <source>
        <dbReference type="EMBL" id="CFE66972.1"/>
    </source>
</evidence>
<evidence type="ECO:0000313" key="14">
    <source>
        <dbReference type="Proteomes" id="UP000039217"/>
    </source>
</evidence>
<evidence type="ECO:0000313" key="17">
    <source>
        <dbReference type="Proteomes" id="UP000046947"/>
    </source>
</evidence>
<evidence type="ECO:0000313" key="21">
    <source>
        <dbReference type="Proteomes" id="UP000050139"/>
    </source>
</evidence>
<dbReference type="EMBL" id="LWDQ01000001">
    <property type="protein sequence ID" value="OMH58101.1"/>
    <property type="molecule type" value="Genomic_DNA"/>
</dbReference>
<evidence type="ECO:0000313" key="24">
    <source>
        <dbReference type="Proteomes" id="UP000256381"/>
    </source>
</evidence>
<dbReference type="SMR" id="A0A045HT08"/>
<evidence type="ECO:0000313" key="7">
    <source>
        <dbReference type="EMBL" id="CNU56365.1"/>
    </source>
</evidence>
<dbReference type="Proteomes" id="UP000048948">
    <property type="component" value="Unassembled WGS sequence"/>
</dbReference>
<dbReference type="EMBL" id="CFOH01000717">
    <property type="protein sequence ID" value="CFE66972.1"/>
    <property type="molecule type" value="Genomic_DNA"/>
</dbReference>
<dbReference type="EMBL" id="JAGIZI010000001">
    <property type="protein sequence ID" value="MBP0681646.1"/>
    <property type="molecule type" value="Genomic_DNA"/>
</dbReference>
<dbReference type="Proteomes" id="UP000050139">
    <property type="component" value="Unassembled WGS sequence"/>
</dbReference>
<dbReference type="EMBL" id="CQQC01000196">
    <property type="protein sequence ID" value="CNU56365.1"/>
    <property type="molecule type" value="Genomic_DNA"/>
</dbReference>
<evidence type="ECO:0000313" key="20">
    <source>
        <dbReference type="Proteomes" id="UP000049023"/>
    </source>
</evidence>
<evidence type="ECO:0000313" key="2">
    <source>
        <dbReference type="EMBL" id="CFR83523.1"/>
    </source>
</evidence>
<evidence type="ECO:0000313" key="10">
    <source>
        <dbReference type="EMBL" id="MBP0681646.1"/>
    </source>
</evidence>
<dbReference type="Proteomes" id="UP000300237">
    <property type="component" value="Chromosome"/>
</dbReference>
<reference evidence="12 24" key="4">
    <citation type="journal article" date="2017" name="N. Engl. J. Med.">
        <title>Transmission of Extensively Drug-Resistant Tuberculosis in South Africa.</title>
        <authorList>
            <person name="Shah N.S."/>
            <person name="Auld S.C."/>
            <person name="Brust J.C."/>
            <person name="Mathema B."/>
            <person name="Ismail N."/>
            <person name="Moodley P."/>
            <person name="Mlisana K."/>
            <person name="Allana S."/>
            <person name="Campbell A."/>
            <person name="Mthiyane T."/>
            <person name="Morris N."/>
            <person name="Mpangase P."/>
            <person name="van der Meulen H."/>
            <person name="Omar S.V."/>
            <person name="Brown T.S."/>
            <person name="Narechania A."/>
            <person name="Shaskina E."/>
            <person name="Kapwata T."/>
            <person name="Kreiswirth B."/>
            <person name="Gandhi N.R."/>
        </authorList>
    </citation>
    <scope>NUCLEOTIDE SEQUENCE [LARGE SCALE GENOMIC DNA]</scope>
    <source>
        <strain evidence="12 24">32301_S10</strain>
    </source>
</reference>
<evidence type="ECO:0000313" key="11">
    <source>
        <dbReference type="EMBL" id="OMH58101.1"/>
    </source>
</evidence>
<protein>
    <submittedName>
        <fullName evidence="1 13">Antitoxin</fullName>
    </submittedName>
</protein>
<proteinExistence type="predicted"/>
<evidence type="ECO:0000313" key="3">
    <source>
        <dbReference type="EMBL" id="CKQ82666.1"/>
    </source>
</evidence>
<dbReference type="EMBL" id="CNGE01000428">
    <property type="protein sequence ID" value="CKS73446.1"/>
    <property type="molecule type" value="Genomic_DNA"/>
</dbReference>
<dbReference type="EMBL" id="CHKL01000172">
    <property type="protein sequence ID" value="COW20210.1"/>
    <property type="molecule type" value="Genomic_DNA"/>
</dbReference>
<evidence type="ECO:0000313" key="26">
    <source>
        <dbReference type="Proteomes" id="UP000671119"/>
    </source>
</evidence>
<dbReference type="Proteomes" id="UP000039217">
    <property type="component" value="Unassembled WGS sequence"/>
</dbReference>
<evidence type="ECO:0000313" key="5">
    <source>
        <dbReference type="EMBL" id="CKS73446.1"/>
    </source>
</evidence>
<name>A0A045HT08_MYCTX</name>
<accession>A0A045HT08</accession>
<dbReference type="EMBL" id="CNFU01000305">
    <property type="protein sequence ID" value="CKR58746.1"/>
    <property type="molecule type" value="Genomic_DNA"/>
</dbReference>
<dbReference type="Proteomes" id="UP000044938">
    <property type="component" value="Unassembled WGS sequence"/>
</dbReference>
<dbReference type="Proteomes" id="UP000046947">
    <property type="component" value="Unassembled WGS sequence"/>
</dbReference>
<evidence type="ECO:0000313" key="13">
    <source>
        <dbReference type="EMBL" id="VCU48455.1"/>
    </source>
</evidence>
<dbReference type="Proteomes" id="UP000050164">
    <property type="component" value="Unassembled WGS sequence"/>
</dbReference>
<dbReference type="EMBL" id="CNFT01000025">
    <property type="protein sequence ID" value="CKQ82666.1"/>
    <property type="molecule type" value="Genomic_DNA"/>
</dbReference>
<evidence type="ECO:0000313" key="22">
    <source>
        <dbReference type="Proteomes" id="UP000050164"/>
    </source>
</evidence>
<evidence type="ECO:0000313" key="19">
    <source>
        <dbReference type="Proteomes" id="UP000048948"/>
    </source>
</evidence>
<evidence type="ECO:0000313" key="4">
    <source>
        <dbReference type="EMBL" id="CKR58746.1"/>
    </source>
</evidence>
<evidence type="ECO:0000313" key="12">
    <source>
        <dbReference type="EMBL" id="REQ56183.1"/>
    </source>
</evidence>
<dbReference type="EMBL" id="COPH01000002">
    <property type="protein sequence ID" value="CLV49854.1"/>
    <property type="molecule type" value="Genomic_DNA"/>
</dbReference>
<reference evidence="11 23" key="3">
    <citation type="submission" date="2016-04" db="EMBL/GenBank/DDBJ databases">
        <authorList>
            <person name="Bigi M."/>
            <person name="Bigi F."/>
            <person name="Soria M.A."/>
        </authorList>
    </citation>
    <scope>NUCLEOTIDE SEQUENCE [LARGE SCALE GENOMIC DNA]</scope>
    <source>
        <strain evidence="11 23">6548</strain>
    </source>
</reference>
<reference evidence="12" key="6">
    <citation type="submission" date="2018-07" db="EMBL/GenBank/DDBJ databases">
        <authorList>
            <person name="Shah S."/>
            <person name="Brown T."/>
            <person name="Auld S."/>
            <person name="Bratton K."/>
            <person name="Narechania A."/>
            <person name="Mathema B."/>
            <person name="Gandhi N."/>
        </authorList>
    </citation>
    <scope>NUCLEOTIDE SEQUENCE</scope>
    <source>
        <strain evidence="12">32301_S10</strain>
    </source>
</reference>
<sequence>MAKHLVDIDEQALNMARTELGTTTIKDTVNAALRQATSQRVQRVAAALDTLAAAPPEDRAEAWR</sequence>
<organism evidence="1 17">
    <name type="scientific">Mycobacterium tuberculosis</name>
    <dbReference type="NCBI Taxonomy" id="1773"/>
    <lineage>
        <taxon>Bacteria</taxon>
        <taxon>Bacillati</taxon>
        <taxon>Actinomycetota</taxon>
        <taxon>Actinomycetes</taxon>
        <taxon>Mycobacteriales</taxon>
        <taxon>Mycobacteriaceae</taxon>
        <taxon>Mycobacterium</taxon>
        <taxon>Mycobacterium tuberculosis complex</taxon>
    </lineage>
</organism>
<dbReference type="Proteomes" id="UP000049023">
    <property type="component" value="Unassembled WGS sequence"/>
</dbReference>
<dbReference type="Proteomes" id="UP000048600">
    <property type="component" value="Unassembled WGS sequence"/>
</dbReference>
<evidence type="ECO:0000313" key="9">
    <source>
        <dbReference type="EMBL" id="COW20210.1"/>
    </source>
</evidence>
<dbReference type="AlphaFoldDB" id="A0A045HT08"/>
<dbReference type="RefSeq" id="WP_003911072.1">
    <property type="nucleotide sequence ID" value="NZ_AP017901.1"/>
</dbReference>
<dbReference type="Proteomes" id="UP000189452">
    <property type="component" value="Chromosome"/>
</dbReference>
<reference evidence="11 23" key="5">
    <citation type="submission" date="2017-02" db="EMBL/GenBank/DDBJ databases">
        <title>Protein polymorphisms may explain contrasting epidemiological fitness of two variants of a multidrug-resistant Mycobacterium tuberculosis strain.</title>
        <authorList>
            <person name="Bigi M.M."/>
            <person name="Lopez B."/>
            <person name="Blanco F.C."/>
            <person name="Sasiain M.C."/>
            <person name="De La Barrera S."/>
            <person name="Ritacco V."/>
            <person name="Bigi F."/>
            <person name="Soria M.A."/>
        </authorList>
    </citation>
    <scope>NUCLEOTIDE SEQUENCE [LARGE SCALE GENOMIC DNA]</scope>
    <source>
        <strain evidence="11 23">6548</strain>
    </source>
</reference>
<evidence type="ECO:0000313" key="25">
    <source>
        <dbReference type="Proteomes" id="UP000300237"/>
    </source>
</evidence>
<dbReference type="GeneID" id="45424201"/>
<gene>
    <name evidence="11" type="ORF">A4S10_00249</name>
    <name evidence="13" type="ORF">DKC2_0255</name>
    <name evidence="12" type="ORF">DSJ38_02965</name>
    <name evidence="2" type="ORF">ERS007657_02167</name>
    <name evidence="7" type="ORF">ERS007661_00862</name>
    <name evidence="1" type="ORF">ERS007688_03372</name>
    <name evidence="8" type="ORF">ERS007720_01594</name>
    <name evidence="9" type="ORF">ERS007741_01802</name>
    <name evidence="5" type="ORF">ERS027646_02374</name>
    <name evidence="3" type="ORF">ERS027659_00210</name>
    <name evidence="4" type="ORF">ERS027661_01693</name>
    <name evidence="6" type="ORF">ERS094118_00285</name>
    <name evidence="10" type="ORF">J8J21_00540</name>
</gene>
<evidence type="ECO:0000313" key="8">
    <source>
        <dbReference type="EMBL" id="COW07141.1"/>
    </source>
</evidence>
<reference evidence="14 15" key="2">
    <citation type="submission" date="2015-03" db="EMBL/GenBank/DDBJ databases">
        <authorList>
            <consortium name="Pathogen Informatics"/>
        </authorList>
    </citation>
    <scope>NUCLEOTIDE SEQUENCE [LARGE SCALE GENOMIC DNA]</scope>
    <source>
        <strain evidence="5 19">Bir 172</strain>
        <strain evidence="3 22">Bir 185</strain>
        <strain evidence="4 20">Bir 187</strain>
        <strain evidence="2 16">C09601061</strain>
        <strain evidence="7 14">D00501624</strain>
        <strain evidence="1 17">H09601792</strain>
        <strain evidence="8 15">M09401471</strain>
        <strain evidence="9 18">P00601463</strain>
    </source>
</reference>